<dbReference type="PANTHER" id="PTHR38444:SF1">
    <property type="entry name" value="ENTEROBACTIN BIOSYNTHESIS PROTEIN YBDZ"/>
    <property type="match status" value="1"/>
</dbReference>
<dbReference type="GO" id="GO:0019290">
    <property type="term" value="P:siderophore biosynthetic process"/>
    <property type="evidence" value="ECO:0007669"/>
    <property type="project" value="TreeGrafter"/>
</dbReference>
<protein>
    <submittedName>
        <fullName evidence="2">MbtH-like protein</fullName>
    </submittedName>
</protein>
<sequence>MNNPFEDPEGTYKVLINGEAQYSLWPTSIDVPAGWTIVHGPDSQQACLDFVEENWTDMRPKSLIEAMNDTVS</sequence>
<organism evidence="2">
    <name type="scientific">Streptomyces muensis</name>
    <dbReference type="NCBI Taxonomy" id="1077944"/>
    <lineage>
        <taxon>Bacteria</taxon>
        <taxon>Bacillati</taxon>
        <taxon>Actinomycetota</taxon>
        <taxon>Actinomycetes</taxon>
        <taxon>Kitasatosporales</taxon>
        <taxon>Streptomycetaceae</taxon>
        <taxon>Streptomyces</taxon>
    </lineage>
</organism>
<dbReference type="Gene3D" id="3.90.820.10">
    <property type="entry name" value="Structural Genomics, Unknown Function 30-nov-00 1gh9 Mol_id"/>
    <property type="match status" value="1"/>
</dbReference>
<dbReference type="SMART" id="SM00923">
    <property type="entry name" value="MbtH"/>
    <property type="match status" value="1"/>
</dbReference>
<evidence type="ECO:0000313" key="2">
    <source>
        <dbReference type="EMBL" id="AKC91858.1"/>
    </source>
</evidence>
<evidence type="ECO:0000259" key="1">
    <source>
        <dbReference type="SMART" id="SM00923"/>
    </source>
</evidence>
<reference evidence="2" key="1">
    <citation type="submission" date="2014-11" db="EMBL/GenBank/DDBJ databases">
        <authorList>
            <person name="Kling A."/>
            <person name="Lukat P."/>
            <person name="Almeida D.V."/>
            <person name="Bauer A."/>
            <person name="Sordello S."/>
            <person name="Fontaine E."/>
            <person name="Zaburannyi N."/>
            <person name="Herrmann J."/>
            <person name="Wenzel S.C."/>
            <person name="Koenig C."/>
            <person name="Ammerman N.C."/>
            <person name="Barrio-Perez B."/>
            <person name="Borchers K."/>
            <person name="Bordon-Pallier F."/>
            <person name="Broenstrup M."/>
            <person name="Courtemanche G."/>
            <person name="Gerlitz M."/>
            <person name="Geslin M."/>
            <person name="Hammann P."/>
            <person name="Heinz D."/>
            <person name="Hoffmann H."/>
            <person name="Klieber S."/>
            <person name="Kohlmann M."/>
            <person name="Kurz M."/>
            <person name="Lair C."/>
            <person name="Matter H."/>
            <person name="Nuermberger E."/>
            <person name="Tyagi S."/>
            <person name="Fraisse L."/>
            <person name="Grosset J.H."/>
            <person name="Lagrange S."/>
            <person name="Mueller R."/>
        </authorList>
    </citation>
    <scope>NUCLEOTIDE SEQUENCE</scope>
    <source>
        <strain evidence="2">DSM 40835</strain>
    </source>
</reference>
<dbReference type="InterPro" id="IPR005153">
    <property type="entry name" value="MbtH-like_dom"/>
</dbReference>
<name>A0A0E3Z8G9_STRM4</name>
<dbReference type="Pfam" id="PF03621">
    <property type="entry name" value="MbtH"/>
    <property type="match status" value="1"/>
</dbReference>
<dbReference type="EMBL" id="KP211414">
    <property type="protein sequence ID" value="AKC91858.1"/>
    <property type="molecule type" value="Genomic_DNA"/>
</dbReference>
<dbReference type="InterPro" id="IPR038020">
    <property type="entry name" value="MbtH-like_sf"/>
</dbReference>
<gene>
    <name evidence="2" type="primary">griD</name>
</gene>
<dbReference type="AlphaFoldDB" id="A0A0E3Z8G9"/>
<dbReference type="GO" id="GO:0005829">
    <property type="term" value="C:cytosol"/>
    <property type="evidence" value="ECO:0007669"/>
    <property type="project" value="TreeGrafter"/>
</dbReference>
<proteinExistence type="predicted"/>
<dbReference type="InterPro" id="IPR037407">
    <property type="entry name" value="MLP_fam"/>
</dbReference>
<accession>A0A0E3Z8G9</accession>
<dbReference type="SUPFAM" id="SSF160582">
    <property type="entry name" value="MbtH-like"/>
    <property type="match status" value="1"/>
</dbReference>
<dbReference type="PANTHER" id="PTHR38444">
    <property type="entry name" value="ENTEROBACTIN BIOSYNTHESIS PROTEIN YBDZ"/>
    <property type="match status" value="1"/>
</dbReference>
<feature type="domain" description="MbtH-like" evidence="1">
    <location>
        <begin position="3"/>
        <end position="53"/>
    </location>
</feature>